<protein>
    <submittedName>
        <fullName evidence="1">Uncharacterized protein</fullName>
    </submittedName>
</protein>
<dbReference type="Gene3D" id="4.10.220.110">
    <property type="match status" value="1"/>
</dbReference>
<sequence length="376" mass="38118">MPETRTTLTVAGAPLGEHDLDLVENLTVEESLGAQDRVSVTVALATSNASAWTSSLDALVAPAAPLRITLVRGGATVDVDARSVSARWQFAPGALSTMTVEGLDRSVELDREDVQRLWQDTNDAAIAETIFSEHGLAAQVGSTPSGADSRTYSPQQSSTDWRFLTGLADRNGFDVHVEMIDGVATGVFQRVDVLATPQATLTLGYGDLGGPASASVQLLSGQTVHVTRTVPGTADTDSATDDGTARAMGERPLGGATVVRTHKAGALAAVDAQTTATAMAERSAFGASLSVTLTSPDAPLVRARHTVTVAGLGEALDGLWLVRSVRHTVTPGGHTQALGLVRNALGRAGGGGLAGLSGAATAAGAAAVGAAAGVSL</sequence>
<comment type="caution">
    <text evidence="1">The sequence shown here is derived from an EMBL/GenBank/DDBJ whole genome shotgun (WGS) entry which is preliminary data.</text>
</comment>
<evidence type="ECO:0000313" key="2">
    <source>
        <dbReference type="Proteomes" id="UP000035721"/>
    </source>
</evidence>
<dbReference type="Gene3D" id="2.30.110.50">
    <property type="match status" value="1"/>
</dbReference>
<organism evidence="1 2">
    <name type="scientific">Nostocoides japonicum T1-X7</name>
    <dbReference type="NCBI Taxonomy" id="1194083"/>
    <lineage>
        <taxon>Bacteria</taxon>
        <taxon>Bacillati</taxon>
        <taxon>Actinomycetota</taxon>
        <taxon>Actinomycetes</taxon>
        <taxon>Micrococcales</taxon>
        <taxon>Intrasporangiaceae</taxon>
        <taxon>Nostocoides</taxon>
    </lineage>
</organism>
<dbReference type="STRING" id="1194083.BN12_1080003"/>
<proteinExistence type="predicted"/>
<dbReference type="RefSeq" id="WP_048552808.1">
    <property type="nucleotide sequence ID" value="NZ_HF570958.1"/>
</dbReference>
<gene>
    <name evidence="1" type="ORF">BN12_1080003</name>
</gene>
<dbReference type="Gene3D" id="3.55.50.10">
    <property type="entry name" value="Baseplate protein-like domains"/>
    <property type="match status" value="1"/>
</dbReference>
<dbReference type="SUPFAM" id="SSF69279">
    <property type="entry name" value="Phage tail proteins"/>
    <property type="match status" value="1"/>
</dbReference>
<dbReference type="Proteomes" id="UP000035721">
    <property type="component" value="Unassembled WGS sequence"/>
</dbReference>
<keyword evidence="2" id="KW-1185">Reference proteome</keyword>
<accession>A0A077LT42</accession>
<dbReference type="OrthoDB" id="262740at2"/>
<name>A0A077LT42_9MICO</name>
<evidence type="ECO:0000313" key="1">
    <source>
        <dbReference type="EMBL" id="CCH76126.1"/>
    </source>
</evidence>
<dbReference type="Pfam" id="PF05954">
    <property type="entry name" value="Phage_GPD"/>
    <property type="match status" value="1"/>
</dbReference>
<dbReference type="EMBL" id="CAJB01000011">
    <property type="protein sequence ID" value="CCH76126.1"/>
    <property type="molecule type" value="Genomic_DNA"/>
</dbReference>
<reference evidence="1 2" key="1">
    <citation type="journal article" date="2013" name="ISME J.">
        <title>A metabolic model for members of the genus Tetrasphaera involved in enhanced biological phosphorus removal.</title>
        <authorList>
            <person name="Kristiansen R."/>
            <person name="Nguyen H.T.T."/>
            <person name="Saunders A.M."/>
            <person name="Nielsen J.L."/>
            <person name="Wimmer R."/>
            <person name="Le V.Q."/>
            <person name="McIlroy S.J."/>
            <person name="Petrovski S."/>
            <person name="Seviour R.J."/>
            <person name="Calteau A."/>
            <person name="Nielsen K.L."/>
            <person name="Nielsen P.H."/>
        </authorList>
    </citation>
    <scope>NUCLEOTIDE SEQUENCE [LARGE SCALE GENOMIC DNA]</scope>
    <source>
        <strain evidence="1 2">T1-X7</strain>
    </source>
</reference>
<dbReference type="AlphaFoldDB" id="A0A077LT42"/>